<dbReference type="AlphaFoldDB" id="A0A2S2C7J4"/>
<evidence type="ECO:0000313" key="9">
    <source>
        <dbReference type="EMBL" id="AWK76841.1"/>
    </source>
</evidence>
<keyword evidence="5 6" id="KW-0482">Metalloprotease</keyword>
<sequence>MTALLLWAAGGLIVAMIAPRLLSTAIRRGVDSQVALVTWAALVFGTLISIVVPVTLSLVPSHGGASSIADVVHQCWLKLHNDAPAALETTIGALGILVLLTAAGRWTIHLTRSLRERRVLHETHIALVRILDGTAATASTLWLPFDKPLAYSVAGRPPLVVVSTGLRSHLDPAAVAAVLAHEHAHIRGRHHLLVGFAESMAFALPWLPIMRTSPALVRLLVEIEADASAASSHGRDSVCRALRNLQSHSVPAQALGMACDGTELRLDRLSCHPYRHGAPVRLVRALLASGTAIALPAVPVAGLLGAMAWISCLLL</sequence>
<evidence type="ECO:0000256" key="2">
    <source>
        <dbReference type="ARBA" id="ARBA00022723"/>
    </source>
</evidence>
<accession>A0A2S2C7J4</accession>
<evidence type="ECO:0000313" key="10">
    <source>
        <dbReference type="Proteomes" id="UP000245711"/>
    </source>
</evidence>
<dbReference type="OrthoDB" id="9785340at2"/>
<dbReference type="InterPro" id="IPR001915">
    <property type="entry name" value="Peptidase_M48"/>
</dbReference>
<keyword evidence="10" id="KW-1185">Reference proteome</keyword>
<proteinExistence type="inferred from homology"/>
<feature type="transmembrane region" description="Helical" evidence="7">
    <location>
        <begin position="86"/>
        <end position="108"/>
    </location>
</feature>
<comment type="similarity">
    <text evidence="6">Belongs to the peptidase M48 family.</text>
</comment>
<dbReference type="Gene3D" id="3.30.2010.10">
    <property type="entry name" value="Metalloproteases ('zincins'), catalytic domain"/>
    <property type="match status" value="1"/>
</dbReference>
<evidence type="ECO:0000256" key="3">
    <source>
        <dbReference type="ARBA" id="ARBA00022801"/>
    </source>
</evidence>
<evidence type="ECO:0000259" key="8">
    <source>
        <dbReference type="Pfam" id="PF01435"/>
    </source>
</evidence>
<feature type="transmembrane region" description="Helical" evidence="7">
    <location>
        <begin position="6"/>
        <end position="22"/>
    </location>
</feature>
<dbReference type="PANTHER" id="PTHR34978">
    <property type="entry name" value="POSSIBLE SENSOR-TRANSDUCER PROTEIN BLAR"/>
    <property type="match status" value="1"/>
</dbReference>
<gene>
    <name evidence="9" type="ORF">CBI38_36195</name>
</gene>
<dbReference type="EMBL" id="CP021356">
    <property type="protein sequence ID" value="AWK76841.1"/>
    <property type="molecule type" value="Genomic_DNA"/>
</dbReference>
<dbReference type="GO" id="GO:0046872">
    <property type="term" value="F:metal ion binding"/>
    <property type="evidence" value="ECO:0007669"/>
    <property type="project" value="UniProtKB-KW"/>
</dbReference>
<dbReference type="RefSeq" id="WP_109336259.1">
    <property type="nucleotide sequence ID" value="NZ_CP021356.1"/>
</dbReference>
<keyword evidence="4 6" id="KW-0862">Zinc</keyword>
<comment type="cofactor">
    <cofactor evidence="6">
        <name>Zn(2+)</name>
        <dbReference type="ChEBI" id="CHEBI:29105"/>
    </cofactor>
    <text evidence="6">Binds 1 zinc ion per subunit.</text>
</comment>
<keyword evidence="1 6" id="KW-0645">Protease</keyword>
<dbReference type="CDD" id="cd07326">
    <property type="entry name" value="M56_BlaR1_MecR1_like"/>
    <property type="match status" value="1"/>
</dbReference>
<protein>
    <recommendedName>
        <fullName evidence="8">Peptidase M48 domain-containing protein</fullName>
    </recommendedName>
</protein>
<geneLocation type="plasmid" evidence="10">
    <name>prb29</name>
</geneLocation>
<feature type="transmembrane region" description="Helical" evidence="7">
    <location>
        <begin position="34"/>
        <end position="56"/>
    </location>
</feature>
<dbReference type="Proteomes" id="UP000245711">
    <property type="component" value="Plasmid pRB29"/>
</dbReference>
<dbReference type="InterPro" id="IPR052173">
    <property type="entry name" value="Beta-lactam_resp_regulator"/>
</dbReference>
<evidence type="ECO:0000256" key="7">
    <source>
        <dbReference type="SAM" id="Phobius"/>
    </source>
</evidence>
<evidence type="ECO:0000256" key="1">
    <source>
        <dbReference type="ARBA" id="ARBA00022670"/>
    </source>
</evidence>
<dbReference type="PANTHER" id="PTHR34978:SF3">
    <property type="entry name" value="SLR0241 PROTEIN"/>
    <property type="match status" value="1"/>
</dbReference>
<reference evidence="9 10" key="1">
    <citation type="submission" date="2017-05" db="EMBL/GenBank/DDBJ databases">
        <title>Isolation of Rhodococcus sp. S2-17 biodegrading of BP-3.</title>
        <authorList>
            <person name="Lee Y."/>
            <person name="Kim K.H."/>
            <person name="Chun B.H."/>
            <person name="Jung H.S."/>
            <person name="Jeon C.O."/>
        </authorList>
    </citation>
    <scope>NUCLEOTIDE SEQUENCE [LARGE SCALE GENOMIC DNA]</scope>
    <source>
        <strain evidence="9 10">S2-17</strain>
        <plasmid evidence="10">prb29</plasmid>
    </source>
</reference>
<name>A0A2S2C7J4_9NOCA</name>
<evidence type="ECO:0000256" key="6">
    <source>
        <dbReference type="RuleBase" id="RU003983"/>
    </source>
</evidence>
<evidence type="ECO:0000256" key="4">
    <source>
        <dbReference type="ARBA" id="ARBA00022833"/>
    </source>
</evidence>
<dbReference type="Pfam" id="PF01435">
    <property type="entry name" value="Peptidase_M48"/>
    <property type="match status" value="1"/>
</dbReference>
<evidence type="ECO:0000256" key="5">
    <source>
        <dbReference type="ARBA" id="ARBA00023049"/>
    </source>
</evidence>
<dbReference type="GO" id="GO:0004222">
    <property type="term" value="F:metalloendopeptidase activity"/>
    <property type="evidence" value="ECO:0007669"/>
    <property type="project" value="InterPro"/>
</dbReference>
<organism evidence="9 10">
    <name type="scientific">Rhodococcus oxybenzonivorans</name>
    <dbReference type="NCBI Taxonomy" id="1990687"/>
    <lineage>
        <taxon>Bacteria</taxon>
        <taxon>Bacillati</taxon>
        <taxon>Actinomycetota</taxon>
        <taxon>Actinomycetes</taxon>
        <taxon>Mycobacteriales</taxon>
        <taxon>Nocardiaceae</taxon>
        <taxon>Rhodococcus</taxon>
    </lineage>
</organism>
<keyword evidence="3 6" id="KW-0378">Hydrolase</keyword>
<keyword evidence="2" id="KW-0479">Metal-binding</keyword>
<keyword evidence="7" id="KW-1133">Transmembrane helix</keyword>
<dbReference type="KEGG" id="roz:CBI38_36195"/>
<keyword evidence="7" id="KW-0472">Membrane</keyword>
<feature type="transmembrane region" description="Helical" evidence="7">
    <location>
        <begin position="285"/>
        <end position="310"/>
    </location>
</feature>
<keyword evidence="7" id="KW-0812">Transmembrane</keyword>
<feature type="domain" description="Peptidase M48" evidence="8">
    <location>
        <begin position="158"/>
        <end position="193"/>
    </location>
</feature>
<keyword evidence="9" id="KW-0614">Plasmid</keyword>
<dbReference type="GO" id="GO:0006508">
    <property type="term" value="P:proteolysis"/>
    <property type="evidence" value="ECO:0007669"/>
    <property type="project" value="UniProtKB-KW"/>
</dbReference>